<evidence type="ECO:0000313" key="3">
    <source>
        <dbReference type="EMBL" id="STY93810.1"/>
    </source>
</evidence>
<gene>
    <name evidence="3" type="ORF">NCTC9426_02544</name>
</gene>
<dbReference type="RefSeq" id="WP_115369997.1">
    <property type="nucleotide sequence ID" value="NZ_UGPZ01000003.1"/>
</dbReference>
<feature type="domain" description="DUF1828" evidence="1">
    <location>
        <begin position="37"/>
        <end position="124"/>
    </location>
</feature>
<evidence type="ECO:0000259" key="2">
    <source>
        <dbReference type="Pfam" id="PF08862"/>
    </source>
</evidence>
<accession>A0A378PZ45</accession>
<dbReference type="Proteomes" id="UP000254133">
    <property type="component" value="Unassembled WGS sequence"/>
</dbReference>
<feature type="domain" description="DUF1829" evidence="2">
    <location>
        <begin position="162"/>
        <end position="248"/>
    </location>
</feature>
<organism evidence="3 4">
    <name type="scientific">Moraxella bovis</name>
    <dbReference type="NCBI Taxonomy" id="476"/>
    <lineage>
        <taxon>Bacteria</taxon>
        <taxon>Pseudomonadati</taxon>
        <taxon>Pseudomonadota</taxon>
        <taxon>Gammaproteobacteria</taxon>
        <taxon>Moraxellales</taxon>
        <taxon>Moraxellaceae</taxon>
        <taxon>Moraxella</taxon>
    </lineage>
</organism>
<dbReference type="EMBL" id="UGPZ01000003">
    <property type="protein sequence ID" value="STY93810.1"/>
    <property type="molecule type" value="Genomic_DNA"/>
</dbReference>
<dbReference type="InterPro" id="IPR014960">
    <property type="entry name" value="DUF1828"/>
</dbReference>
<dbReference type="Pfam" id="PF08861">
    <property type="entry name" value="DUF1828"/>
    <property type="match status" value="1"/>
</dbReference>
<dbReference type="Pfam" id="PF08862">
    <property type="entry name" value="DUF1829"/>
    <property type="match status" value="1"/>
</dbReference>
<dbReference type="AlphaFoldDB" id="A0A378PZ45"/>
<sequence length="257" mass="29287">MKLITELHSHFDNYLAWLKDQTAFSELDNGVVEITAPYLDRHNDYLQFYVLRNEQGLFFTDDGYILNDLAMSGVEFNTPKRKKLLTEVANGFGVQIKDGQLTTLANRTNFAVLKNSFIQAMLAINDMFSLANASVASFFFEDVEAWLTQHNIRYLSNVNLSGKSGFTFNFDFAIPKSSQSPERLLHTINNPVKNNIEHILFGWSDTKEARGADTTLYVALNDINHKISDSTMQSLRNYNINPILWSKKDKAISQLIN</sequence>
<evidence type="ECO:0000313" key="4">
    <source>
        <dbReference type="Proteomes" id="UP000254133"/>
    </source>
</evidence>
<protein>
    <submittedName>
        <fullName evidence="3">Domain of uncharacterized function DUF1829</fullName>
    </submittedName>
</protein>
<name>A0A378PZ45_MORBO</name>
<dbReference type="InterPro" id="IPR014961">
    <property type="entry name" value="DUF1829"/>
</dbReference>
<reference evidence="3 4" key="1">
    <citation type="submission" date="2018-06" db="EMBL/GenBank/DDBJ databases">
        <authorList>
            <consortium name="Pathogen Informatics"/>
            <person name="Doyle S."/>
        </authorList>
    </citation>
    <scope>NUCLEOTIDE SEQUENCE [LARGE SCALE GENOMIC DNA]</scope>
    <source>
        <strain evidence="3 4">NCTC9426</strain>
    </source>
</reference>
<evidence type="ECO:0000259" key="1">
    <source>
        <dbReference type="Pfam" id="PF08861"/>
    </source>
</evidence>
<proteinExistence type="predicted"/>